<dbReference type="InterPro" id="IPR004434">
    <property type="entry name" value="Isocitrate_DH_NAD"/>
</dbReference>
<keyword evidence="13" id="KW-1185">Reference proteome</keyword>
<dbReference type="Pfam" id="PF00180">
    <property type="entry name" value="Iso_dh"/>
    <property type="match status" value="1"/>
</dbReference>
<evidence type="ECO:0000256" key="8">
    <source>
        <dbReference type="ARBA" id="ARBA00023002"/>
    </source>
</evidence>
<proteinExistence type="inferred from homology"/>
<comment type="cofactor">
    <cofactor evidence="2">
        <name>Mg(2+)</name>
        <dbReference type="ChEBI" id="CHEBI:18420"/>
    </cofactor>
</comment>
<dbReference type="GO" id="GO:0006099">
    <property type="term" value="P:tricarboxylic acid cycle"/>
    <property type="evidence" value="ECO:0007669"/>
    <property type="project" value="UniProtKB-UniRule"/>
</dbReference>
<dbReference type="Gene3D" id="3.40.718.10">
    <property type="entry name" value="Isopropylmalate Dehydrogenase"/>
    <property type="match status" value="1"/>
</dbReference>
<evidence type="ECO:0000256" key="10">
    <source>
        <dbReference type="ARBA" id="ARBA00065927"/>
    </source>
</evidence>
<comment type="similarity">
    <text evidence="3 11">Belongs to the isocitrate and isopropylmalate dehydrogenases family.</text>
</comment>
<comment type="subcellular location">
    <subcellularLocation>
        <location evidence="11">Mitochondrion</location>
    </subcellularLocation>
</comment>
<dbReference type="NCBIfam" id="TIGR00175">
    <property type="entry name" value="mito_nad_idh"/>
    <property type="match status" value="1"/>
</dbReference>
<evidence type="ECO:0000256" key="1">
    <source>
        <dbReference type="ARBA" id="ARBA00001936"/>
    </source>
</evidence>
<comment type="subunit">
    <text evidence="10">Heterooligomer of subunits alpha, beta, and gamma in the apparent ratio of 2:1:1.</text>
</comment>
<dbReference type="AlphaFoldDB" id="A0A6J1W9X0"/>
<dbReference type="GeneID" id="113510619"/>
<evidence type="ECO:0000256" key="2">
    <source>
        <dbReference type="ARBA" id="ARBA00001946"/>
    </source>
</evidence>
<dbReference type="GO" id="GO:0006102">
    <property type="term" value="P:isocitrate metabolic process"/>
    <property type="evidence" value="ECO:0007669"/>
    <property type="project" value="TreeGrafter"/>
</dbReference>
<dbReference type="Proteomes" id="UP001652740">
    <property type="component" value="Unplaced"/>
</dbReference>
<dbReference type="InParanoid" id="A0A6J1W9X0"/>
<evidence type="ECO:0000256" key="3">
    <source>
        <dbReference type="ARBA" id="ARBA00007769"/>
    </source>
</evidence>
<evidence type="ECO:0000313" key="14">
    <source>
        <dbReference type="RefSeq" id="XP_026749882.1"/>
    </source>
</evidence>
<dbReference type="GO" id="GO:0005739">
    <property type="term" value="C:mitochondrion"/>
    <property type="evidence" value="ECO:0007669"/>
    <property type="project" value="UniProtKB-SubCell"/>
</dbReference>
<evidence type="ECO:0000256" key="7">
    <source>
        <dbReference type="ARBA" id="ARBA00022946"/>
    </source>
</evidence>
<dbReference type="SMART" id="SM01329">
    <property type="entry name" value="Iso_dh"/>
    <property type="match status" value="1"/>
</dbReference>
<keyword evidence="8" id="KW-0560">Oxidoreductase</keyword>
<dbReference type="GO" id="GO:0051287">
    <property type="term" value="F:NAD binding"/>
    <property type="evidence" value="ECO:0007669"/>
    <property type="project" value="UniProtKB-UniRule"/>
</dbReference>
<keyword evidence="9" id="KW-0520">NAD</keyword>
<dbReference type="GO" id="GO:0004449">
    <property type="term" value="F:isocitrate dehydrogenase (NAD+) activity"/>
    <property type="evidence" value="ECO:0007669"/>
    <property type="project" value="TreeGrafter"/>
</dbReference>
<protein>
    <recommendedName>
        <fullName evidence="11">Isocitrate dehydrogenase [NAD] subunit, mitochondrial</fullName>
    </recommendedName>
</protein>
<dbReference type="PANTHER" id="PTHR11835">
    <property type="entry name" value="DECARBOXYLATING DEHYDROGENASES-ISOCITRATE, ISOPROPYLMALATE, TARTRATE"/>
    <property type="match status" value="1"/>
</dbReference>
<evidence type="ECO:0000256" key="9">
    <source>
        <dbReference type="ARBA" id="ARBA00023027"/>
    </source>
</evidence>
<evidence type="ECO:0000259" key="12">
    <source>
        <dbReference type="SMART" id="SM01329"/>
    </source>
</evidence>
<evidence type="ECO:0000256" key="11">
    <source>
        <dbReference type="RuleBase" id="RU361266"/>
    </source>
</evidence>
<keyword evidence="6" id="KW-0460">Magnesium</keyword>
<sequence>MSRNYIKELLKPFRESKLFEGLSKWLAPSSGGSAGVVRGRENEVPAGRAGSAAYSTGVRRVTLIPGHGIGPEITVAVQKIFEAAKVPIEWDEVDVTAVRGPDGKFGIPQKAIDSVNTNKIGLKGPLMTPVGKGYRSLNLALRKEFDLYANVRPCKSLDGIKTLYDDVDVVTIRENTEGEYSGIEHEIVDGVVQSIKLITEEASKRVAEFAFQFATENNRKKVTAVHKANIMRMSDGLFLRCCRDVATKYPDIKFEERYLDTVCLNMVQDPSKFDVLVMPNLYGDIMSDMCSGLVGGLGLTPSGNIGKNGALFESVHGTAPDIAGKDLANPTALLLSAIMMLRHLQLNEHADRVQNACYEVLREGKALTGDLGGTGKCSDYTNAVISKLN</sequence>
<evidence type="ECO:0000313" key="13">
    <source>
        <dbReference type="Proteomes" id="UP001652740"/>
    </source>
</evidence>
<evidence type="ECO:0000256" key="6">
    <source>
        <dbReference type="ARBA" id="ARBA00022842"/>
    </source>
</evidence>
<dbReference type="GO" id="GO:0000287">
    <property type="term" value="F:magnesium ion binding"/>
    <property type="evidence" value="ECO:0007669"/>
    <property type="project" value="UniProtKB-UniRule"/>
</dbReference>
<name>A0A6J1W9X0_GALME</name>
<dbReference type="RefSeq" id="XP_026749882.1">
    <property type="nucleotide sequence ID" value="XM_026894081.3"/>
</dbReference>
<dbReference type="CTD" id="3419"/>
<organism evidence="13 14">
    <name type="scientific">Galleria mellonella</name>
    <name type="common">Greater wax moth</name>
    <dbReference type="NCBI Taxonomy" id="7137"/>
    <lineage>
        <taxon>Eukaryota</taxon>
        <taxon>Metazoa</taxon>
        <taxon>Ecdysozoa</taxon>
        <taxon>Arthropoda</taxon>
        <taxon>Hexapoda</taxon>
        <taxon>Insecta</taxon>
        <taxon>Pterygota</taxon>
        <taxon>Neoptera</taxon>
        <taxon>Endopterygota</taxon>
        <taxon>Lepidoptera</taxon>
        <taxon>Glossata</taxon>
        <taxon>Ditrysia</taxon>
        <taxon>Pyraloidea</taxon>
        <taxon>Pyralidae</taxon>
        <taxon>Galleriinae</taxon>
        <taxon>Galleria</taxon>
    </lineage>
</organism>
<dbReference type="OrthoDB" id="10261637at2759"/>
<keyword evidence="4 11" id="KW-0816">Tricarboxylic acid cycle</keyword>
<keyword evidence="11" id="KW-0496">Mitochondrion</keyword>
<dbReference type="FunFam" id="3.40.718.10:FF:000003">
    <property type="entry name" value="Isocitrate dehydrogenase [NAD] subunit, mitochondrial"/>
    <property type="match status" value="1"/>
</dbReference>
<evidence type="ECO:0000256" key="5">
    <source>
        <dbReference type="ARBA" id="ARBA00022723"/>
    </source>
</evidence>
<dbReference type="InterPro" id="IPR024084">
    <property type="entry name" value="IsoPropMal-DH-like_dom"/>
</dbReference>
<comment type="cofactor">
    <cofactor evidence="1">
        <name>Mn(2+)</name>
        <dbReference type="ChEBI" id="CHEBI:29035"/>
    </cofactor>
</comment>
<dbReference type="PROSITE" id="PS00470">
    <property type="entry name" value="IDH_IMDH"/>
    <property type="match status" value="1"/>
</dbReference>
<gene>
    <name evidence="14" type="primary">LOC113510619</name>
</gene>
<keyword evidence="5" id="KW-0479">Metal-binding</keyword>
<reference evidence="14" key="1">
    <citation type="submission" date="2025-08" db="UniProtKB">
        <authorList>
            <consortium name="RefSeq"/>
        </authorList>
    </citation>
    <scope>IDENTIFICATION</scope>
    <source>
        <tissue evidence="14">Whole larvae</tissue>
    </source>
</reference>
<dbReference type="SUPFAM" id="SSF53659">
    <property type="entry name" value="Isocitrate/Isopropylmalate dehydrogenase-like"/>
    <property type="match status" value="1"/>
</dbReference>
<accession>A0A6J1W9X0</accession>
<dbReference type="PANTHER" id="PTHR11835:SF34">
    <property type="entry name" value="ISOCITRATE DEHYDROGENASE [NAD] SUBUNIT ALPHA, MITOCHONDRIAL"/>
    <property type="match status" value="1"/>
</dbReference>
<dbReference type="FunCoup" id="A0A6J1W9X0">
    <property type="interactions" value="1262"/>
</dbReference>
<evidence type="ECO:0000256" key="4">
    <source>
        <dbReference type="ARBA" id="ARBA00022532"/>
    </source>
</evidence>
<feature type="domain" description="Isopropylmalate dehydrogenase-like" evidence="12">
    <location>
        <begin position="60"/>
        <end position="384"/>
    </location>
</feature>
<keyword evidence="7 11" id="KW-0809">Transit peptide</keyword>
<dbReference type="InterPro" id="IPR019818">
    <property type="entry name" value="IsoCit/isopropylmalate_DH_CS"/>
</dbReference>